<dbReference type="GeneID" id="34616388"/>
<dbReference type="STRING" id="1073090.A0A1L9S8U1"/>
<evidence type="ECO:0000313" key="2">
    <source>
        <dbReference type="Proteomes" id="UP000184188"/>
    </source>
</evidence>
<name>A0A1L9S8U1_9EURO</name>
<dbReference type="VEuPathDB" id="FungiDB:ASPZODRAFT_73831"/>
<proteinExistence type="predicted"/>
<dbReference type="Proteomes" id="UP000184188">
    <property type="component" value="Unassembled WGS sequence"/>
</dbReference>
<dbReference type="EMBL" id="KV878351">
    <property type="protein sequence ID" value="OJJ43576.1"/>
    <property type="molecule type" value="Genomic_DNA"/>
</dbReference>
<reference evidence="2" key="1">
    <citation type="journal article" date="2017" name="Genome Biol.">
        <title>Comparative genomics reveals high biological diversity and specific adaptations in the industrially and medically important fungal genus Aspergillus.</title>
        <authorList>
            <person name="de Vries R.P."/>
            <person name="Riley R."/>
            <person name="Wiebenga A."/>
            <person name="Aguilar-Osorio G."/>
            <person name="Amillis S."/>
            <person name="Uchima C.A."/>
            <person name="Anderluh G."/>
            <person name="Asadollahi M."/>
            <person name="Askin M."/>
            <person name="Barry K."/>
            <person name="Battaglia E."/>
            <person name="Bayram O."/>
            <person name="Benocci T."/>
            <person name="Braus-Stromeyer S.A."/>
            <person name="Caldana C."/>
            <person name="Canovas D."/>
            <person name="Cerqueira G.C."/>
            <person name="Chen F."/>
            <person name="Chen W."/>
            <person name="Choi C."/>
            <person name="Clum A."/>
            <person name="Dos Santos R.A."/>
            <person name="Damasio A.R."/>
            <person name="Diallinas G."/>
            <person name="Emri T."/>
            <person name="Fekete E."/>
            <person name="Flipphi M."/>
            <person name="Freyberg S."/>
            <person name="Gallo A."/>
            <person name="Gournas C."/>
            <person name="Habgood R."/>
            <person name="Hainaut M."/>
            <person name="Harispe M.L."/>
            <person name="Henrissat B."/>
            <person name="Hilden K.S."/>
            <person name="Hope R."/>
            <person name="Hossain A."/>
            <person name="Karabika E."/>
            <person name="Karaffa L."/>
            <person name="Karanyi Z."/>
            <person name="Krasevec N."/>
            <person name="Kuo A."/>
            <person name="Kusch H."/>
            <person name="LaButti K."/>
            <person name="Lagendijk E.L."/>
            <person name="Lapidus A."/>
            <person name="Levasseur A."/>
            <person name="Lindquist E."/>
            <person name="Lipzen A."/>
            <person name="Logrieco A.F."/>
            <person name="MacCabe A."/>
            <person name="Maekelae M.R."/>
            <person name="Malavazi I."/>
            <person name="Melin P."/>
            <person name="Meyer V."/>
            <person name="Mielnichuk N."/>
            <person name="Miskei M."/>
            <person name="Molnar A.P."/>
            <person name="Mule G."/>
            <person name="Ngan C.Y."/>
            <person name="Orejas M."/>
            <person name="Orosz E."/>
            <person name="Ouedraogo J.P."/>
            <person name="Overkamp K.M."/>
            <person name="Park H.-S."/>
            <person name="Perrone G."/>
            <person name="Piumi F."/>
            <person name="Punt P.J."/>
            <person name="Ram A.F."/>
            <person name="Ramon A."/>
            <person name="Rauscher S."/>
            <person name="Record E."/>
            <person name="Riano-Pachon D.M."/>
            <person name="Robert V."/>
            <person name="Roehrig J."/>
            <person name="Ruller R."/>
            <person name="Salamov A."/>
            <person name="Salih N.S."/>
            <person name="Samson R.A."/>
            <person name="Sandor E."/>
            <person name="Sanguinetti M."/>
            <person name="Schuetze T."/>
            <person name="Sepcic K."/>
            <person name="Shelest E."/>
            <person name="Sherlock G."/>
            <person name="Sophianopoulou V."/>
            <person name="Squina F.M."/>
            <person name="Sun H."/>
            <person name="Susca A."/>
            <person name="Todd R.B."/>
            <person name="Tsang A."/>
            <person name="Unkles S.E."/>
            <person name="van de Wiele N."/>
            <person name="van Rossen-Uffink D."/>
            <person name="Oliveira J.V."/>
            <person name="Vesth T.C."/>
            <person name="Visser J."/>
            <person name="Yu J.-H."/>
            <person name="Zhou M."/>
            <person name="Andersen M.R."/>
            <person name="Archer D.B."/>
            <person name="Baker S.E."/>
            <person name="Benoit I."/>
            <person name="Brakhage A.A."/>
            <person name="Braus G.H."/>
            <person name="Fischer R."/>
            <person name="Frisvad J.C."/>
            <person name="Goldman G.H."/>
            <person name="Houbraken J."/>
            <person name="Oakley B."/>
            <person name="Pocsi I."/>
            <person name="Scazzocchio C."/>
            <person name="Seiboth B."/>
            <person name="vanKuyk P.A."/>
            <person name="Wortman J."/>
            <person name="Dyer P.S."/>
            <person name="Grigoriev I.V."/>
        </authorList>
    </citation>
    <scope>NUCLEOTIDE SEQUENCE [LARGE SCALE GENOMIC DNA]</scope>
    <source>
        <strain evidence="2">CBS 506.65</strain>
    </source>
</reference>
<dbReference type="AlphaFoldDB" id="A0A1L9S8U1"/>
<organism evidence="1 2">
    <name type="scientific">Penicilliopsis zonata CBS 506.65</name>
    <dbReference type="NCBI Taxonomy" id="1073090"/>
    <lineage>
        <taxon>Eukaryota</taxon>
        <taxon>Fungi</taxon>
        <taxon>Dikarya</taxon>
        <taxon>Ascomycota</taxon>
        <taxon>Pezizomycotina</taxon>
        <taxon>Eurotiomycetes</taxon>
        <taxon>Eurotiomycetidae</taxon>
        <taxon>Eurotiales</taxon>
        <taxon>Aspergillaceae</taxon>
        <taxon>Penicilliopsis</taxon>
    </lineage>
</organism>
<keyword evidence="2" id="KW-1185">Reference proteome</keyword>
<sequence>MANYLTWKPDLGNPEKINALQKKRWRFWDDLEPEIKHAASIHRLLQCEFELRECTQREMALKDKLAGYQKKLDTEAGLIQDIKVELLQENKRYWELELQWWVVRSAFQECPFTHGVNFWRSHPRWYMHRVLREDCARRGGCCRRGCGCCSNRQNWPDREFAAGHCTFECHCCENARGFELSQEKKSFYNQIFDLGKDNGYFYRISHSSLMGLILYNDDNPFDLIDDPPPNYETSSRTS</sequence>
<dbReference type="RefSeq" id="XP_022578086.1">
    <property type="nucleotide sequence ID" value="XM_022729924.1"/>
</dbReference>
<evidence type="ECO:0000313" key="1">
    <source>
        <dbReference type="EMBL" id="OJJ43576.1"/>
    </source>
</evidence>
<accession>A0A1L9S8U1</accession>
<dbReference type="OrthoDB" id="4440408at2759"/>
<protein>
    <submittedName>
        <fullName evidence="1">Uncharacterized protein</fullName>
    </submittedName>
</protein>
<gene>
    <name evidence="1" type="ORF">ASPZODRAFT_73831</name>
</gene>